<keyword evidence="1" id="KW-0812">Transmembrane</keyword>
<name>A0A9P5MP73_9AGAM</name>
<feature type="transmembrane region" description="Helical" evidence="1">
    <location>
        <begin position="223"/>
        <end position="240"/>
    </location>
</feature>
<dbReference type="AlphaFoldDB" id="A0A9P5MP73"/>
<feature type="transmembrane region" description="Helical" evidence="1">
    <location>
        <begin position="70"/>
        <end position="90"/>
    </location>
</feature>
<sequence>MANECIYSNPDIAGIGVRVNFYVTIICIALIPENEYTDELLDGIYKSSVIYGLSLIITAIVQTVQEQLDLYHAIVVLQITICLSVVYAYGQKRYFRSNKADFRMKLFVLLQTFTSMVCSGWYLYVWIKDSNFGSQPSCNHLVKYVLFFVDVRVTTTWLRVMFIVSSISSVFFFACVWQILYRMQQFETPPNSATPTERPPSIESPIPQLQTQSIQKSKFWRTVLRYVLEVGAAAYGVATLETIVSRNRSIIQPGENAWGFGQLIAIILTLGIFIDIIVAVREWWTKKRTPPDEHSDSRV</sequence>
<feature type="transmembrane region" description="Helical" evidence="1">
    <location>
        <begin position="260"/>
        <end position="280"/>
    </location>
</feature>
<dbReference type="EMBL" id="WHVB01000026">
    <property type="protein sequence ID" value="KAF8470320.1"/>
    <property type="molecule type" value="Genomic_DNA"/>
</dbReference>
<evidence type="ECO:0000313" key="3">
    <source>
        <dbReference type="Proteomes" id="UP000759537"/>
    </source>
</evidence>
<evidence type="ECO:0000313" key="2">
    <source>
        <dbReference type="EMBL" id="KAF8470320.1"/>
    </source>
</evidence>
<feature type="transmembrane region" description="Helical" evidence="1">
    <location>
        <begin position="102"/>
        <end position="124"/>
    </location>
</feature>
<organism evidence="2 3">
    <name type="scientific">Russula ochroleuca</name>
    <dbReference type="NCBI Taxonomy" id="152965"/>
    <lineage>
        <taxon>Eukaryota</taxon>
        <taxon>Fungi</taxon>
        <taxon>Dikarya</taxon>
        <taxon>Basidiomycota</taxon>
        <taxon>Agaricomycotina</taxon>
        <taxon>Agaricomycetes</taxon>
        <taxon>Russulales</taxon>
        <taxon>Russulaceae</taxon>
        <taxon>Russula</taxon>
    </lineage>
</organism>
<keyword evidence="1" id="KW-1133">Transmembrane helix</keyword>
<accession>A0A9P5MP73</accession>
<feature type="transmembrane region" description="Helical" evidence="1">
    <location>
        <begin position="157"/>
        <end position="180"/>
    </location>
</feature>
<proteinExistence type="predicted"/>
<comment type="caution">
    <text evidence="2">The sequence shown here is derived from an EMBL/GenBank/DDBJ whole genome shotgun (WGS) entry which is preliminary data.</text>
</comment>
<protein>
    <submittedName>
        <fullName evidence="2">Uncharacterized protein</fullName>
    </submittedName>
</protein>
<reference evidence="2" key="1">
    <citation type="submission" date="2019-10" db="EMBL/GenBank/DDBJ databases">
        <authorList>
            <consortium name="DOE Joint Genome Institute"/>
            <person name="Kuo A."/>
            <person name="Miyauchi S."/>
            <person name="Kiss E."/>
            <person name="Drula E."/>
            <person name="Kohler A."/>
            <person name="Sanchez-Garcia M."/>
            <person name="Andreopoulos B."/>
            <person name="Barry K.W."/>
            <person name="Bonito G."/>
            <person name="Buee M."/>
            <person name="Carver A."/>
            <person name="Chen C."/>
            <person name="Cichocki N."/>
            <person name="Clum A."/>
            <person name="Culley D."/>
            <person name="Crous P.W."/>
            <person name="Fauchery L."/>
            <person name="Girlanda M."/>
            <person name="Hayes R."/>
            <person name="Keri Z."/>
            <person name="LaButti K."/>
            <person name="Lipzen A."/>
            <person name="Lombard V."/>
            <person name="Magnuson J."/>
            <person name="Maillard F."/>
            <person name="Morin E."/>
            <person name="Murat C."/>
            <person name="Nolan M."/>
            <person name="Ohm R."/>
            <person name="Pangilinan J."/>
            <person name="Pereira M."/>
            <person name="Perotto S."/>
            <person name="Peter M."/>
            <person name="Riley R."/>
            <person name="Sitrit Y."/>
            <person name="Stielow B."/>
            <person name="Szollosi G."/>
            <person name="Zifcakova L."/>
            <person name="Stursova M."/>
            <person name="Spatafora J.W."/>
            <person name="Tedersoo L."/>
            <person name="Vaario L.-M."/>
            <person name="Yamada A."/>
            <person name="Yan M."/>
            <person name="Wang P."/>
            <person name="Xu J."/>
            <person name="Bruns T."/>
            <person name="Baldrian P."/>
            <person name="Vilgalys R."/>
            <person name="Henrissat B."/>
            <person name="Grigoriev I.V."/>
            <person name="Hibbett D."/>
            <person name="Nagy L.G."/>
            <person name="Martin F.M."/>
        </authorList>
    </citation>
    <scope>NUCLEOTIDE SEQUENCE</scope>
    <source>
        <strain evidence="2">Prilba</strain>
    </source>
</reference>
<reference evidence="2" key="2">
    <citation type="journal article" date="2020" name="Nat. Commun.">
        <title>Large-scale genome sequencing of mycorrhizal fungi provides insights into the early evolution of symbiotic traits.</title>
        <authorList>
            <person name="Miyauchi S."/>
            <person name="Kiss E."/>
            <person name="Kuo A."/>
            <person name="Drula E."/>
            <person name="Kohler A."/>
            <person name="Sanchez-Garcia M."/>
            <person name="Morin E."/>
            <person name="Andreopoulos B."/>
            <person name="Barry K.W."/>
            <person name="Bonito G."/>
            <person name="Buee M."/>
            <person name="Carver A."/>
            <person name="Chen C."/>
            <person name="Cichocki N."/>
            <person name="Clum A."/>
            <person name="Culley D."/>
            <person name="Crous P.W."/>
            <person name="Fauchery L."/>
            <person name="Girlanda M."/>
            <person name="Hayes R.D."/>
            <person name="Keri Z."/>
            <person name="LaButti K."/>
            <person name="Lipzen A."/>
            <person name="Lombard V."/>
            <person name="Magnuson J."/>
            <person name="Maillard F."/>
            <person name="Murat C."/>
            <person name="Nolan M."/>
            <person name="Ohm R.A."/>
            <person name="Pangilinan J."/>
            <person name="Pereira M.F."/>
            <person name="Perotto S."/>
            <person name="Peter M."/>
            <person name="Pfister S."/>
            <person name="Riley R."/>
            <person name="Sitrit Y."/>
            <person name="Stielow J.B."/>
            <person name="Szollosi G."/>
            <person name="Zifcakova L."/>
            <person name="Stursova M."/>
            <person name="Spatafora J.W."/>
            <person name="Tedersoo L."/>
            <person name="Vaario L.M."/>
            <person name="Yamada A."/>
            <person name="Yan M."/>
            <person name="Wang P."/>
            <person name="Xu J."/>
            <person name="Bruns T."/>
            <person name="Baldrian P."/>
            <person name="Vilgalys R."/>
            <person name="Dunand C."/>
            <person name="Henrissat B."/>
            <person name="Grigoriev I.V."/>
            <person name="Hibbett D."/>
            <person name="Nagy L.G."/>
            <person name="Martin F.M."/>
        </authorList>
    </citation>
    <scope>NUCLEOTIDE SEQUENCE</scope>
    <source>
        <strain evidence="2">Prilba</strain>
    </source>
</reference>
<dbReference type="OrthoDB" id="5427664at2759"/>
<gene>
    <name evidence="2" type="ORF">DFH94DRAFT_216614</name>
</gene>
<feature type="transmembrane region" description="Helical" evidence="1">
    <location>
        <begin position="43"/>
        <end position="64"/>
    </location>
</feature>
<dbReference type="Proteomes" id="UP000759537">
    <property type="component" value="Unassembled WGS sequence"/>
</dbReference>
<feature type="transmembrane region" description="Helical" evidence="1">
    <location>
        <begin position="12"/>
        <end position="31"/>
    </location>
</feature>
<keyword evidence="3" id="KW-1185">Reference proteome</keyword>
<keyword evidence="1" id="KW-0472">Membrane</keyword>
<evidence type="ECO:0000256" key="1">
    <source>
        <dbReference type="SAM" id="Phobius"/>
    </source>
</evidence>